<evidence type="ECO:0000256" key="4">
    <source>
        <dbReference type="ARBA" id="ARBA00022801"/>
    </source>
</evidence>
<dbReference type="EMBL" id="NWMW01000002">
    <property type="protein sequence ID" value="PCD02805.1"/>
    <property type="molecule type" value="Genomic_DNA"/>
</dbReference>
<dbReference type="Proteomes" id="UP000218366">
    <property type="component" value="Unassembled WGS sequence"/>
</dbReference>
<feature type="compositionally biased region" description="Polar residues" evidence="9">
    <location>
        <begin position="224"/>
        <end position="233"/>
    </location>
</feature>
<dbReference type="EC" id="3.4.-.-" evidence="8"/>
<dbReference type="PANTHER" id="PTHR13604:SF0">
    <property type="entry name" value="ABASIC SITE PROCESSING PROTEIN HMCES"/>
    <property type="match status" value="1"/>
</dbReference>
<organism evidence="10 11">
    <name type="scientific">Sphingomonas spermidinifaciens</name>
    <dbReference type="NCBI Taxonomy" id="1141889"/>
    <lineage>
        <taxon>Bacteria</taxon>
        <taxon>Pseudomonadati</taxon>
        <taxon>Pseudomonadota</taxon>
        <taxon>Alphaproteobacteria</taxon>
        <taxon>Sphingomonadales</taxon>
        <taxon>Sphingomonadaceae</taxon>
        <taxon>Sphingomonas</taxon>
    </lineage>
</organism>
<dbReference type="Pfam" id="PF02586">
    <property type="entry name" value="SRAP"/>
    <property type="match status" value="1"/>
</dbReference>
<evidence type="ECO:0000256" key="1">
    <source>
        <dbReference type="ARBA" id="ARBA00008136"/>
    </source>
</evidence>
<reference evidence="10 11" key="1">
    <citation type="submission" date="2017-09" db="EMBL/GenBank/DDBJ databases">
        <title>Sphingomonas spermidinifaciens 9NM-10, whole genome shotgun sequence.</title>
        <authorList>
            <person name="Feng G."/>
            <person name="Zhu H."/>
        </authorList>
    </citation>
    <scope>NUCLEOTIDE SEQUENCE [LARGE SCALE GENOMIC DNA]</scope>
    <source>
        <strain evidence="10 11">9NM-10</strain>
    </source>
</reference>
<dbReference type="GO" id="GO:0003697">
    <property type="term" value="F:single-stranded DNA binding"/>
    <property type="evidence" value="ECO:0007669"/>
    <property type="project" value="InterPro"/>
</dbReference>
<sequence length="233" mass="25967">MCNRYRMTANQAELAARYGIASFPPDLQLATPELFPDRTAWVIRQEDGERRLDTMSWGFPRKVPGKRIDKMTGKPVLLDTKVTNVRNYTSPFWASALANPERRCLVPFTSFSEYGPGPAGKRPLFWFEVPSRPIVSFAGVWRPTESGAVFAFLTTKPNPLVAPIHPRAMPVLLDEEDEQRWLTCAFDDAVTLAKPFPSQLMSVQQAADPRDEAGRAGDDAGGDQNAQQPSLDL</sequence>
<comment type="caution">
    <text evidence="10">The sequence shown here is derived from an EMBL/GenBank/DDBJ whole genome shotgun (WGS) entry which is preliminary data.</text>
</comment>
<evidence type="ECO:0000256" key="2">
    <source>
        <dbReference type="ARBA" id="ARBA00022670"/>
    </source>
</evidence>
<evidence type="ECO:0000256" key="9">
    <source>
        <dbReference type="SAM" id="MobiDB-lite"/>
    </source>
</evidence>
<keyword evidence="3" id="KW-0227">DNA damage</keyword>
<dbReference type="GO" id="GO:0006508">
    <property type="term" value="P:proteolysis"/>
    <property type="evidence" value="ECO:0007669"/>
    <property type="project" value="UniProtKB-KW"/>
</dbReference>
<accession>A0A2A4B4D2</accession>
<keyword evidence="4 8" id="KW-0378">Hydrolase</keyword>
<dbReference type="GO" id="GO:0106300">
    <property type="term" value="P:protein-DNA covalent cross-linking repair"/>
    <property type="evidence" value="ECO:0007669"/>
    <property type="project" value="InterPro"/>
</dbReference>
<keyword evidence="11" id="KW-1185">Reference proteome</keyword>
<proteinExistence type="inferred from homology"/>
<evidence type="ECO:0000256" key="8">
    <source>
        <dbReference type="RuleBase" id="RU364100"/>
    </source>
</evidence>
<gene>
    <name evidence="10" type="ORF">COC42_12400</name>
</gene>
<keyword evidence="7" id="KW-0456">Lyase</keyword>
<dbReference type="AlphaFoldDB" id="A0A2A4B4D2"/>
<dbReference type="PANTHER" id="PTHR13604">
    <property type="entry name" value="DC12-RELATED"/>
    <property type="match status" value="1"/>
</dbReference>
<feature type="compositionally biased region" description="Basic and acidic residues" evidence="9">
    <location>
        <begin position="208"/>
        <end position="218"/>
    </location>
</feature>
<dbReference type="GO" id="GO:0008233">
    <property type="term" value="F:peptidase activity"/>
    <property type="evidence" value="ECO:0007669"/>
    <property type="project" value="UniProtKB-KW"/>
</dbReference>
<name>A0A2A4B4D2_9SPHN</name>
<keyword evidence="5" id="KW-0190">Covalent protein-DNA linkage</keyword>
<evidence type="ECO:0000256" key="7">
    <source>
        <dbReference type="ARBA" id="ARBA00023239"/>
    </source>
</evidence>
<dbReference type="GO" id="GO:0016829">
    <property type="term" value="F:lyase activity"/>
    <property type="evidence" value="ECO:0007669"/>
    <property type="project" value="UniProtKB-KW"/>
</dbReference>
<dbReference type="InterPro" id="IPR036590">
    <property type="entry name" value="SRAP-like"/>
</dbReference>
<evidence type="ECO:0000256" key="6">
    <source>
        <dbReference type="ARBA" id="ARBA00023125"/>
    </source>
</evidence>
<evidence type="ECO:0000313" key="10">
    <source>
        <dbReference type="EMBL" id="PCD02805.1"/>
    </source>
</evidence>
<evidence type="ECO:0000256" key="5">
    <source>
        <dbReference type="ARBA" id="ARBA00023124"/>
    </source>
</evidence>
<feature type="region of interest" description="Disordered" evidence="9">
    <location>
        <begin position="200"/>
        <end position="233"/>
    </location>
</feature>
<evidence type="ECO:0000313" key="11">
    <source>
        <dbReference type="Proteomes" id="UP000218366"/>
    </source>
</evidence>
<dbReference type="OrthoDB" id="9782620at2"/>
<comment type="similarity">
    <text evidence="1 8">Belongs to the SOS response-associated peptidase family.</text>
</comment>
<keyword evidence="2 8" id="KW-0645">Protease</keyword>
<evidence type="ECO:0000256" key="3">
    <source>
        <dbReference type="ARBA" id="ARBA00022763"/>
    </source>
</evidence>
<keyword evidence="6" id="KW-0238">DNA-binding</keyword>
<dbReference type="InterPro" id="IPR003738">
    <property type="entry name" value="SRAP"/>
</dbReference>
<dbReference type="SUPFAM" id="SSF143081">
    <property type="entry name" value="BB1717-like"/>
    <property type="match status" value="1"/>
</dbReference>
<protein>
    <recommendedName>
        <fullName evidence="8">Abasic site processing protein</fullName>
        <ecNumber evidence="8">3.4.-.-</ecNumber>
    </recommendedName>
</protein>
<dbReference type="Gene3D" id="3.90.1680.10">
    <property type="entry name" value="SOS response associated peptidase-like"/>
    <property type="match status" value="1"/>
</dbReference>